<sequence>MKLTKVTGLAPLLFRDGRPFTADSDESRARGPLLPPPSVVAGLIRTAHGTEQGWDWSRPGVPEQARGISIGFHGLRVCRGDTTTFLLPAPADAVVHRDGETLRTAKLTPLTLADGEGSDLPPGLALLADDSTGKPEPGHDLWAWPDVLNWLKGHVVVPAVQPHPPVDERVQVAIDPTRRAVAEGMLFTVEFRAWEHGSSTEDLIQFELVVDASEHPTGIAHLGGETRPVVLSPSEGDLPQPDAELWEALTRATTLRCVLTTPAVFTNGWRPQWLLSDSPLAAAGPRLVAAAVGAPMALSGWDHETRGPKPARRLAPAGSVHFIQLDRPLSHDELSSLWLSSISDNEQDRRDGFGVALWGV</sequence>
<dbReference type="RefSeq" id="WP_124844922.1">
    <property type="nucleotide sequence ID" value="NZ_RQZG01000010.1"/>
</dbReference>
<dbReference type="Proteomes" id="UP000280819">
    <property type="component" value="Unassembled WGS sequence"/>
</dbReference>
<evidence type="ECO:0000313" key="1">
    <source>
        <dbReference type="EMBL" id="RRD04532.1"/>
    </source>
</evidence>
<dbReference type="InterPro" id="IPR019117">
    <property type="entry name" value="CRISPR-assoc_protein_Cmr3"/>
</dbReference>
<organism evidence="1 2">
    <name type="scientific">Arachnia propionica</name>
    <dbReference type="NCBI Taxonomy" id="1750"/>
    <lineage>
        <taxon>Bacteria</taxon>
        <taxon>Bacillati</taxon>
        <taxon>Actinomycetota</taxon>
        <taxon>Actinomycetes</taxon>
        <taxon>Propionibacteriales</taxon>
        <taxon>Propionibacteriaceae</taxon>
        <taxon>Arachnia</taxon>
    </lineage>
</organism>
<dbReference type="AlphaFoldDB" id="A0A3P1T4U7"/>
<dbReference type="Gene3D" id="3.30.70.2940">
    <property type="match status" value="1"/>
</dbReference>
<dbReference type="EMBL" id="RQZG01000010">
    <property type="protein sequence ID" value="RRD04532.1"/>
    <property type="molecule type" value="Genomic_DNA"/>
</dbReference>
<dbReference type="Gene3D" id="2.60.40.4350">
    <property type="match status" value="1"/>
</dbReference>
<reference evidence="1 2" key="1">
    <citation type="submission" date="2018-11" db="EMBL/GenBank/DDBJ databases">
        <title>Genomes From Bacteria Associated with the Canine Oral Cavity: a Test Case for Automated Genome-Based Taxonomic Assignment.</title>
        <authorList>
            <person name="Coil D.A."/>
            <person name="Jospin G."/>
            <person name="Darling A.E."/>
            <person name="Wallis C."/>
            <person name="Davis I.J."/>
            <person name="Harris S."/>
            <person name="Eisen J.A."/>
            <person name="Holcombe L.J."/>
            <person name="O'Flynn C."/>
        </authorList>
    </citation>
    <scope>NUCLEOTIDE SEQUENCE [LARGE SCALE GENOMIC DNA]</scope>
    <source>
        <strain evidence="1 2">OH887_COT-365</strain>
    </source>
</reference>
<accession>A0A3P1T4U7</accession>
<proteinExistence type="predicted"/>
<dbReference type="OrthoDB" id="6162707at2"/>
<evidence type="ECO:0000313" key="2">
    <source>
        <dbReference type="Proteomes" id="UP000280819"/>
    </source>
</evidence>
<protein>
    <submittedName>
        <fullName evidence="1">Type III-B CRISPR module-associated protein Cmr3</fullName>
    </submittedName>
</protein>
<gene>
    <name evidence="1" type="ORF">EII34_09495</name>
</gene>
<dbReference type="Pfam" id="PF09700">
    <property type="entry name" value="Cas_Cmr3"/>
    <property type="match status" value="1"/>
</dbReference>
<name>A0A3P1T4U7_9ACTN</name>
<comment type="caution">
    <text evidence="1">The sequence shown here is derived from an EMBL/GenBank/DDBJ whole genome shotgun (WGS) entry which is preliminary data.</text>
</comment>